<accession>A0A9Q3K677</accession>
<dbReference type="Proteomes" id="UP000765509">
    <property type="component" value="Unassembled WGS sequence"/>
</dbReference>
<sequence length="129" mass="15432">MTVVDRYLINIVLEECQDRPFSGHLSEDRTRQKVKTCIWFPMWKKDFSEYFKTCDRCQKTNKSTCKRLGHMIKIKEPHRHWEIVHMDWVTGLPPGGDRRHSACLVIVDRFRNTPTVFPCHMDTVLLIWN</sequence>
<dbReference type="Gene3D" id="1.10.340.70">
    <property type="match status" value="1"/>
</dbReference>
<dbReference type="OrthoDB" id="2273864at2759"/>
<dbReference type="Pfam" id="PF17921">
    <property type="entry name" value="Integrase_H2C2"/>
    <property type="match status" value="1"/>
</dbReference>
<gene>
    <name evidence="2" type="ORF">O181_113340</name>
</gene>
<dbReference type="InterPro" id="IPR041588">
    <property type="entry name" value="Integrase_H2C2"/>
</dbReference>
<dbReference type="PANTHER" id="PTHR47266">
    <property type="entry name" value="ENDONUCLEASE-RELATED"/>
    <property type="match status" value="1"/>
</dbReference>
<proteinExistence type="predicted"/>
<name>A0A9Q3K677_9BASI</name>
<dbReference type="InterPro" id="IPR052160">
    <property type="entry name" value="Gypsy_RT_Integrase-like"/>
</dbReference>
<dbReference type="EMBL" id="AVOT02092491">
    <property type="protein sequence ID" value="MBW0573625.1"/>
    <property type="molecule type" value="Genomic_DNA"/>
</dbReference>
<protein>
    <recommendedName>
        <fullName evidence="1">Integrase zinc-binding domain-containing protein</fullName>
    </recommendedName>
</protein>
<keyword evidence="3" id="KW-1185">Reference proteome</keyword>
<evidence type="ECO:0000313" key="2">
    <source>
        <dbReference type="EMBL" id="MBW0573625.1"/>
    </source>
</evidence>
<evidence type="ECO:0000313" key="3">
    <source>
        <dbReference type="Proteomes" id="UP000765509"/>
    </source>
</evidence>
<organism evidence="2 3">
    <name type="scientific">Austropuccinia psidii MF-1</name>
    <dbReference type="NCBI Taxonomy" id="1389203"/>
    <lineage>
        <taxon>Eukaryota</taxon>
        <taxon>Fungi</taxon>
        <taxon>Dikarya</taxon>
        <taxon>Basidiomycota</taxon>
        <taxon>Pucciniomycotina</taxon>
        <taxon>Pucciniomycetes</taxon>
        <taxon>Pucciniales</taxon>
        <taxon>Sphaerophragmiaceae</taxon>
        <taxon>Austropuccinia</taxon>
    </lineage>
</organism>
<feature type="domain" description="Integrase zinc-binding" evidence="1">
    <location>
        <begin position="5"/>
        <end position="62"/>
    </location>
</feature>
<reference evidence="2" key="1">
    <citation type="submission" date="2021-03" db="EMBL/GenBank/DDBJ databases">
        <title>Draft genome sequence of rust myrtle Austropuccinia psidii MF-1, a brazilian biotype.</title>
        <authorList>
            <person name="Quecine M.C."/>
            <person name="Pachon D.M.R."/>
            <person name="Bonatelli M.L."/>
            <person name="Correr F.H."/>
            <person name="Franceschini L.M."/>
            <person name="Leite T.F."/>
            <person name="Margarido G.R.A."/>
            <person name="Almeida C.A."/>
            <person name="Ferrarezi J.A."/>
            <person name="Labate C.A."/>
        </authorList>
    </citation>
    <scope>NUCLEOTIDE SEQUENCE</scope>
    <source>
        <strain evidence="2">MF-1</strain>
    </source>
</reference>
<dbReference type="AlphaFoldDB" id="A0A9Q3K677"/>
<evidence type="ECO:0000259" key="1">
    <source>
        <dbReference type="Pfam" id="PF17921"/>
    </source>
</evidence>
<comment type="caution">
    <text evidence="2">The sequence shown here is derived from an EMBL/GenBank/DDBJ whole genome shotgun (WGS) entry which is preliminary data.</text>
</comment>